<dbReference type="Proteomes" id="UP001642464">
    <property type="component" value="Unassembled WGS sequence"/>
</dbReference>
<evidence type="ECO:0000313" key="1">
    <source>
        <dbReference type="EMBL" id="CAK9102368.1"/>
    </source>
</evidence>
<reference evidence="1 2" key="1">
    <citation type="submission" date="2024-02" db="EMBL/GenBank/DDBJ databases">
        <authorList>
            <person name="Chen Y."/>
            <person name="Shah S."/>
            <person name="Dougan E. K."/>
            <person name="Thang M."/>
            <person name="Chan C."/>
        </authorList>
    </citation>
    <scope>NUCLEOTIDE SEQUENCE [LARGE SCALE GENOMIC DNA]</scope>
</reference>
<name>A0ABP0RRZ3_9DINO</name>
<sequence>MLRSKDQENEFHSLPLLTHISNLHEVAIRENPLPQDPDGWTRKRIATRAFRKITGDSRRRFQA</sequence>
<comment type="caution">
    <text evidence="1">The sequence shown here is derived from an EMBL/GenBank/DDBJ whole genome shotgun (WGS) entry which is preliminary data.</text>
</comment>
<evidence type="ECO:0000313" key="2">
    <source>
        <dbReference type="Proteomes" id="UP001642464"/>
    </source>
</evidence>
<protein>
    <submittedName>
        <fullName evidence="1">Uncharacterized protein</fullName>
    </submittedName>
</protein>
<accession>A0ABP0RRZ3</accession>
<proteinExistence type="predicted"/>
<gene>
    <name evidence="1" type="ORF">SCF082_LOCUS47855</name>
</gene>
<keyword evidence="2" id="KW-1185">Reference proteome</keyword>
<dbReference type="EMBL" id="CAXAMM010042006">
    <property type="protein sequence ID" value="CAK9102368.1"/>
    <property type="molecule type" value="Genomic_DNA"/>
</dbReference>
<organism evidence="1 2">
    <name type="scientific">Durusdinium trenchii</name>
    <dbReference type="NCBI Taxonomy" id="1381693"/>
    <lineage>
        <taxon>Eukaryota</taxon>
        <taxon>Sar</taxon>
        <taxon>Alveolata</taxon>
        <taxon>Dinophyceae</taxon>
        <taxon>Suessiales</taxon>
        <taxon>Symbiodiniaceae</taxon>
        <taxon>Durusdinium</taxon>
    </lineage>
</organism>